<dbReference type="GO" id="GO:0005525">
    <property type="term" value="F:GTP binding"/>
    <property type="evidence" value="ECO:0007669"/>
    <property type="project" value="InterPro"/>
</dbReference>
<keyword evidence="2" id="KW-0804">Transcription</keyword>
<accession>A0AA35CPD1</accession>
<evidence type="ECO:0000313" key="4">
    <source>
        <dbReference type="Proteomes" id="UP001163687"/>
    </source>
</evidence>
<dbReference type="InterPro" id="IPR014154">
    <property type="entry name" value="CodY"/>
</dbReference>
<reference evidence="3" key="1">
    <citation type="submission" date="2022-03" db="EMBL/GenBank/DDBJ databases">
        <title>Complete genome sequence of Caldinitratiruptor microaerophilus.</title>
        <authorList>
            <person name="Mukaiyama R."/>
            <person name="Nishiyama T."/>
            <person name="Ueda K."/>
        </authorList>
    </citation>
    <scope>NUCLEOTIDE SEQUENCE</scope>
    <source>
        <strain evidence="3">JCM 16183</strain>
    </source>
</reference>
<dbReference type="InterPro" id="IPR036390">
    <property type="entry name" value="WH_DNA-bd_sf"/>
</dbReference>
<evidence type="ECO:0000256" key="1">
    <source>
        <dbReference type="ARBA" id="ARBA00023015"/>
    </source>
</evidence>
<dbReference type="Gene3D" id="3.30.450.40">
    <property type="match status" value="1"/>
</dbReference>
<dbReference type="PANTHER" id="PTHR40062">
    <property type="entry name" value="GTP-SENSING TRANSCRIPTIONAL PLEIOTROPIC REPRESSOR CODY"/>
    <property type="match status" value="1"/>
</dbReference>
<dbReference type="InterPro" id="IPR029016">
    <property type="entry name" value="GAF-like_dom_sf"/>
</dbReference>
<proteinExistence type="predicted"/>
<protein>
    <submittedName>
        <fullName evidence="3">Uncharacterized protein</fullName>
    </submittedName>
</protein>
<organism evidence="3 4">
    <name type="scientific">Caldinitratiruptor microaerophilus</name>
    <dbReference type="NCBI Taxonomy" id="671077"/>
    <lineage>
        <taxon>Bacteria</taxon>
        <taxon>Bacillati</taxon>
        <taxon>Bacillota</taxon>
        <taxon>Clostridia</taxon>
        <taxon>Eubacteriales</taxon>
        <taxon>Symbiobacteriaceae</taxon>
        <taxon>Caldinitratiruptor</taxon>
    </lineage>
</organism>
<dbReference type="SUPFAM" id="SSF46785">
    <property type="entry name" value="Winged helix' DNA-binding domain"/>
    <property type="match status" value="1"/>
</dbReference>
<dbReference type="GO" id="GO:0045892">
    <property type="term" value="P:negative regulation of DNA-templated transcription"/>
    <property type="evidence" value="ECO:0007669"/>
    <property type="project" value="InterPro"/>
</dbReference>
<sequence length="209" mass="22125">MPITMEPTTSIRAAVRSLSQAALSDPNVEPASLLATLARVTGGVPQLVTSAAPEARDGDIVVPVAAGGRQFGFLVLRHPGRPFGEAERLLAESAAALIGAVLVRRRSAEDAEDRRLVRSARQAVASLTVAERHGMYVLLSGWSGKPTTVRLNEAAREAGVHHSSLVQALAKLRAAGVLQASSRGRRGVRVRVLNPHLVEELARVEAPVH</sequence>
<dbReference type="InterPro" id="IPR036388">
    <property type="entry name" value="WH-like_DNA-bd_sf"/>
</dbReference>
<dbReference type="Gene3D" id="1.10.10.10">
    <property type="entry name" value="Winged helix-like DNA-binding domain superfamily/Winged helix DNA-binding domain"/>
    <property type="match status" value="1"/>
</dbReference>
<dbReference type="RefSeq" id="WP_264842141.1">
    <property type="nucleotide sequence ID" value="NZ_AP025628.1"/>
</dbReference>
<dbReference type="KEGG" id="cmic:caldi_25870"/>
<dbReference type="EMBL" id="AP025628">
    <property type="protein sequence ID" value="BDG61497.1"/>
    <property type="molecule type" value="Genomic_DNA"/>
</dbReference>
<name>A0AA35CPD1_9FIRM</name>
<keyword evidence="1" id="KW-0805">Transcription regulation</keyword>
<dbReference type="AlphaFoldDB" id="A0AA35CPD1"/>
<dbReference type="GO" id="GO:0003700">
    <property type="term" value="F:DNA-binding transcription factor activity"/>
    <property type="evidence" value="ECO:0007669"/>
    <property type="project" value="InterPro"/>
</dbReference>
<evidence type="ECO:0000256" key="2">
    <source>
        <dbReference type="ARBA" id="ARBA00023163"/>
    </source>
</evidence>
<dbReference type="Proteomes" id="UP001163687">
    <property type="component" value="Chromosome"/>
</dbReference>
<gene>
    <name evidence="3" type="ORF">caldi_25870</name>
</gene>
<keyword evidence="4" id="KW-1185">Reference proteome</keyword>
<dbReference type="SUPFAM" id="SSF55781">
    <property type="entry name" value="GAF domain-like"/>
    <property type="match status" value="1"/>
</dbReference>
<dbReference type="PANTHER" id="PTHR40062:SF1">
    <property type="entry name" value="GLOBAL TRANSCRIPTIONAL REGULATOR CODY"/>
    <property type="match status" value="1"/>
</dbReference>
<dbReference type="GO" id="GO:0003677">
    <property type="term" value="F:DNA binding"/>
    <property type="evidence" value="ECO:0007669"/>
    <property type="project" value="InterPro"/>
</dbReference>
<evidence type="ECO:0000313" key="3">
    <source>
        <dbReference type="EMBL" id="BDG61497.1"/>
    </source>
</evidence>